<dbReference type="PROSITE" id="PS51450">
    <property type="entry name" value="LRR"/>
    <property type="match status" value="1"/>
</dbReference>
<evidence type="ECO:0000256" key="6">
    <source>
        <dbReference type="ARBA" id="ARBA00023163"/>
    </source>
</evidence>
<dbReference type="PANTHER" id="PTHR31221:SF261">
    <property type="entry name" value="OS03G0657400 PROTEIN"/>
    <property type="match status" value="1"/>
</dbReference>
<comment type="subcellular location">
    <subcellularLocation>
        <location evidence="1">Nucleus</location>
    </subcellularLocation>
</comment>
<comment type="caution">
    <text evidence="9">The sequence shown here is derived from an EMBL/GenBank/DDBJ whole genome shotgun (WGS) entry which is preliminary data.</text>
</comment>
<evidence type="ECO:0000256" key="4">
    <source>
        <dbReference type="ARBA" id="ARBA00023015"/>
    </source>
</evidence>
<dbReference type="InterPro" id="IPR032675">
    <property type="entry name" value="LRR_dom_sf"/>
</dbReference>
<keyword evidence="4" id="KW-0805">Transcription regulation</keyword>
<keyword evidence="10" id="KW-1185">Reference proteome</keyword>
<dbReference type="PROSITE" id="PS50811">
    <property type="entry name" value="WRKY"/>
    <property type="match status" value="1"/>
</dbReference>
<dbReference type="InterPro" id="IPR003657">
    <property type="entry name" value="WRKY_dom"/>
</dbReference>
<dbReference type="Pfam" id="PF03106">
    <property type="entry name" value="WRKY"/>
    <property type="match status" value="1"/>
</dbReference>
<evidence type="ECO:0000259" key="8">
    <source>
        <dbReference type="PROSITE" id="PS50811"/>
    </source>
</evidence>
<dbReference type="Pfam" id="PF20160">
    <property type="entry name" value="C-JID"/>
    <property type="match status" value="4"/>
</dbReference>
<dbReference type="Gene3D" id="2.20.25.80">
    <property type="entry name" value="WRKY domain"/>
    <property type="match status" value="1"/>
</dbReference>
<dbReference type="InterPro" id="IPR045344">
    <property type="entry name" value="C-JID"/>
</dbReference>
<name>A0A8J4VSK6_9ROSI</name>
<sequence>MVFPLIEKSILGCKGQPPKARHLSGLIPTLSSIGTTLTLPYAYLTDRQPEPEPISLVLPLSFSGLSPLVSLNLSGCNLFDGSLPDDLSYLSSLTSLNLRNNNFTCLPCSISQLLNLKLLFLDHCSKLQSLPYLPLSTQFVSAQGCTSLENYSNLVIVWTSGAARFTFINCHGLADDEEGKIADVPLLNVHFQSLWQRYMEDQILQIEGFCLVLPQIEIPEWFKNKECGPSVRIPLPPNLFNNRSWKGIILCVIFVVPPNLIDVSPGQDSKCFHEFVCHFDMDGSLLNCPLVLKVPKETFVGSFGLWLYISHARFTEHFDKGSCISSLIRPRRLDIQIKMCGARILYKQDMLEFVQNLRQENFRSCDDLSRGHEKFKEDRMSSSQGYDLKLKQKLNSLLSSLYQVDWAKNHLYDYIFHQIAHPPCWFACKHLGPSIEMQLPADVHYNSTWLGFTICALYRIMRAGFSYKLHSTIFLRPSSLSASDEVSFASYTTFPLSTDVFDESPQDSGRLVVFYIPRRGFQLKQCDHIGASFESSEPAVQFEMCGIRLVYEQNVPEFVQTLVECMLGSPDANHQSFSVRLSDQLGMMQYCNHEKENCCPFLPERRLDPDTMRMLLPNNEIIQEECTSRETFSNQVFAAGISKNSSRGSINLGIPFGNGQYGSKMSGHLECWFKPYLQNHNKRRSTFNRCSPQSEIPMWFTKKINGSSVRIPLRSNFYNNPDWIGFAISAVFSSHMNPTTTRSRFSHMAICHLKTNLGCMNPLLYCGIREEHVLTSLHQRIFLWESIISHLLLSPKFSECTWVEFSFVSDSPDMSARKCAVDLVYRDNLEDFTLTMAPCITSCDDPFTSNGRLPFYHRDKFSGSDGLYEDQTNGTSGHYSYGGQHPRYQLFQTAALDFFPSTPYNCCFPPSKIRDWFRHQNHGCSATMDLPSNLYHNSNWMGLVLYASFSIQGDSNFILSNLNSGKSHSLYCQCQMSMANVDDQTIAFSTSKEEITWLLELGEFIWISYVPGEPFKNMLQHYSRIVASFVSDWPGVIVQNCALQLLHQHDQVQFEQELKHCNNLISENRELVCKDQEDQKKRKEQYHADEGLQRKIFSNTDFEFRSFPRLIDQWETDETATELGQSDLLENPDKVDKRRVASKEVTKISREHLEKWEILEEGCIEEQDMDRGGYRLVLPEDGYEWVKYGHKFIKNIGKRRSYFKCQRRNCSAKKRAEWSTSEPNNLRVVYKGVHNHALPASESDSSKLGTSSNANQYDLLTQVFGDRSTAH</sequence>
<evidence type="ECO:0000313" key="10">
    <source>
        <dbReference type="Proteomes" id="UP000737018"/>
    </source>
</evidence>
<dbReference type="InterPro" id="IPR001611">
    <property type="entry name" value="Leu-rich_rpt"/>
</dbReference>
<keyword evidence="2" id="KW-0433">Leucine-rich repeat</keyword>
<organism evidence="9 10">
    <name type="scientific">Castanea mollissima</name>
    <name type="common">Chinese chestnut</name>
    <dbReference type="NCBI Taxonomy" id="60419"/>
    <lineage>
        <taxon>Eukaryota</taxon>
        <taxon>Viridiplantae</taxon>
        <taxon>Streptophyta</taxon>
        <taxon>Embryophyta</taxon>
        <taxon>Tracheophyta</taxon>
        <taxon>Spermatophyta</taxon>
        <taxon>Magnoliopsida</taxon>
        <taxon>eudicotyledons</taxon>
        <taxon>Gunneridae</taxon>
        <taxon>Pentapetalae</taxon>
        <taxon>rosids</taxon>
        <taxon>fabids</taxon>
        <taxon>Fagales</taxon>
        <taxon>Fagaceae</taxon>
        <taxon>Castanea</taxon>
    </lineage>
</organism>
<accession>A0A8J4VSK6</accession>
<evidence type="ECO:0000256" key="5">
    <source>
        <dbReference type="ARBA" id="ARBA00023125"/>
    </source>
</evidence>
<gene>
    <name evidence="9" type="ORF">CMV_007824</name>
</gene>
<dbReference type="GO" id="GO:0043565">
    <property type="term" value="F:sequence-specific DNA binding"/>
    <property type="evidence" value="ECO:0007669"/>
    <property type="project" value="InterPro"/>
</dbReference>
<dbReference type="PANTHER" id="PTHR31221">
    <property type="entry name" value="WRKY TRANSCRIPTION FACTOR PROTEIN 1-RELATED"/>
    <property type="match status" value="1"/>
</dbReference>
<feature type="domain" description="WRKY" evidence="8">
    <location>
        <begin position="1174"/>
        <end position="1239"/>
    </location>
</feature>
<dbReference type="InterPro" id="IPR036576">
    <property type="entry name" value="WRKY_dom_sf"/>
</dbReference>
<dbReference type="SUPFAM" id="SSF52047">
    <property type="entry name" value="RNI-like"/>
    <property type="match status" value="1"/>
</dbReference>
<keyword evidence="3" id="KW-0677">Repeat</keyword>
<protein>
    <recommendedName>
        <fullName evidence="8">WRKY domain-containing protein</fullName>
    </recommendedName>
</protein>
<reference evidence="9" key="1">
    <citation type="submission" date="2020-03" db="EMBL/GenBank/DDBJ databases">
        <title>Castanea mollissima Vanexum genome sequencing.</title>
        <authorList>
            <person name="Staton M."/>
        </authorList>
    </citation>
    <scope>NUCLEOTIDE SEQUENCE</scope>
    <source>
        <tissue evidence="9">Leaf</tissue>
    </source>
</reference>
<keyword evidence="7" id="KW-0539">Nucleus</keyword>
<dbReference type="OrthoDB" id="1706561at2759"/>
<dbReference type="GO" id="GO:0005634">
    <property type="term" value="C:nucleus"/>
    <property type="evidence" value="ECO:0007669"/>
    <property type="project" value="UniProtKB-SubCell"/>
</dbReference>
<dbReference type="Gene3D" id="3.80.10.10">
    <property type="entry name" value="Ribonuclease Inhibitor"/>
    <property type="match status" value="1"/>
</dbReference>
<evidence type="ECO:0000256" key="3">
    <source>
        <dbReference type="ARBA" id="ARBA00022737"/>
    </source>
</evidence>
<proteinExistence type="predicted"/>
<dbReference type="Proteomes" id="UP000737018">
    <property type="component" value="Unassembled WGS sequence"/>
</dbReference>
<dbReference type="EMBL" id="JRKL02000792">
    <property type="protein sequence ID" value="KAF3968262.1"/>
    <property type="molecule type" value="Genomic_DNA"/>
</dbReference>
<evidence type="ECO:0000256" key="7">
    <source>
        <dbReference type="ARBA" id="ARBA00023242"/>
    </source>
</evidence>
<dbReference type="SMART" id="SM00774">
    <property type="entry name" value="WRKY"/>
    <property type="match status" value="1"/>
</dbReference>
<keyword evidence="6" id="KW-0804">Transcription</keyword>
<dbReference type="InterPro" id="IPR044810">
    <property type="entry name" value="WRKY_plant"/>
</dbReference>
<evidence type="ECO:0000256" key="2">
    <source>
        <dbReference type="ARBA" id="ARBA00022614"/>
    </source>
</evidence>
<dbReference type="GO" id="GO:0003700">
    <property type="term" value="F:DNA-binding transcription factor activity"/>
    <property type="evidence" value="ECO:0007669"/>
    <property type="project" value="InterPro"/>
</dbReference>
<keyword evidence="5" id="KW-0238">DNA-binding</keyword>
<evidence type="ECO:0000256" key="1">
    <source>
        <dbReference type="ARBA" id="ARBA00004123"/>
    </source>
</evidence>
<dbReference type="SUPFAM" id="SSF118290">
    <property type="entry name" value="WRKY DNA-binding domain"/>
    <property type="match status" value="1"/>
</dbReference>
<dbReference type="AlphaFoldDB" id="A0A8J4VSK6"/>
<evidence type="ECO:0000313" key="9">
    <source>
        <dbReference type="EMBL" id="KAF3968262.1"/>
    </source>
</evidence>